<dbReference type="Pfam" id="PF08448">
    <property type="entry name" value="PAS_4"/>
    <property type="match status" value="1"/>
</dbReference>
<dbReference type="EC" id="2.7.13.3" evidence="2"/>
<dbReference type="Proteomes" id="UP000614424">
    <property type="component" value="Unassembled WGS sequence"/>
</dbReference>
<dbReference type="InterPro" id="IPR003594">
    <property type="entry name" value="HATPase_dom"/>
</dbReference>
<dbReference type="PROSITE" id="PS50112">
    <property type="entry name" value="PAS"/>
    <property type="match status" value="1"/>
</dbReference>
<dbReference type="PRINTS" id="PR00344">
    <property type="entry name" value="BCTRLSENSOR"/>
</dbReference>
<dbReference type="SMART" id="SM00387">
    <property type="entry name" value="HATPase_c"/>
    <property type="match status" value="1"/>
</dbReference>
<name>A0A8J6NCF7_9BACT</name>
<dbReference type="SMART" id="SM00091">
    <property type="entry name" value="PAS"/>
    <property type="match status" value="1"/>
</dbReference>
<dbReference type="InterPro" id="IPR000014">
    <property type="entry name" value="PAS"/>
</dbReference>
<feature type="domain" description="Histidine kinase" evidence="9">
    <location>
        <begin position="159"/>
        <end position="379"/>
    </location>
</feature>
<dbReference type="CDD" id="cd00082">
    <property type="entry name" value="HisKA"/>
    <property type="match status" value="1"/>
</dbReference>
<organism evidence="11 12">
    <name type="scientific">Candidatus Desulfobia pelagia</name>
    <dbReference type="NCBI Taxonomy" id="2841692"/>
    <lineage>
        <taxon>Bacteria</taxon>
        <taxon>Pseudomonadati</taxon>
        <taxon>Thermodesulfobacteriota</taxon>
        <taxon>Desulfobulbia</taxon>
        <taxon>Desulfobulbales</taxon>
        <taxon>Desulfobulbaceae</taxon>
        <taxon>Candidatus Desulfobia</taxon>
    </lineage>
</organism>
<dbReference type="GO" id="GO:0005524">
    <property type="term" value="F:ATP binding"/>
    <property type="evidence" value="ECO:0007669"/>
    <property type="project" value="UniProtKB-KW"/>
</dbReference>
<comment type="catalytic activity">
    <reaction evidence="1">
        <text>ATP + protein L-histidine = ADP + protein N-phospho-L-histidine.</text>
        <dbReference type="EC" id="2.7.13.3"/>
    </reaction>
</comment>
<keyword evidence="4" id="KW-0808">Transferase</keyword>
<dbReference type="SMART" id="SM00388">
    <property type="entry name" value="HisKA"/>
    <property type="match status" value="1"/>
</dbReference>
<dbReference type="SUPFAM" id="SSF55874">
    <property type="entry name" value="ATPase domain of HSP90 chaperone/DNA topoisomerase II/histidine kinase"/>
    <property type="match status" value="1"/>
</dbReference>
<evidence type="ECO:0000313" key="11">
    <source>
        <dbReference type="EMBL" id="MBC8317279.1"/>
    </source>
</evidence>
<dbReference type="InterPro" id="IPR013656">
    <property type="entry name" value="PAS_4"/>
</dbReference>
<dbReference type="InterPro" id="IPR005467">
    <property type="entry name" value="His_kinase_dom"/>
</dbReference>
<dbReference type="Gene3D" id="1.10.287.130">
    <property type="match status" value="1"/>
</dbReference>
<evidence type="ECO:0000313" key="12">
    <source>
        <dbReference type="Proteomes" id="UP000614424"/>
    </source>
</evidence>
<dbReference type="PROSITE" id="PS50109">
    <property type="entry name" value="HIS_KIN"/>
    <property type="match status" value="1"/>
</dbReference>
<dbReference type="Pfam" id="PF02518">
    <property type="entry name" value="HATPase_c"/>
    <property type="match status" value="1"/>
</dbReference>
<dbReference type="SUPFAM" id="SSF47384">
    <property type="entry name" value="Homodimeric domain of signal transducing histidine kinase"/>
    <property type="match status" value="1"/>
</dbReference>
<dbReference type="InterPro" id="IPR004358">
    <property type="entry name" value="Sig_transdc_His_kin-like_C"/>
</dbReference>
<proteinExistence type="predicted"/>
<evidence type="ECO:0000256" key="5">
    <source>
        <dbReference type="ARBA" id="ARBA00022741"/>
    </source>
</evidence>
<evidence type="ECO:0000259" key="10">
    <source>
        <dbReference type="PROSITE" id="PS50112"/>
    </source>
</evidence>
<accession>A0A8J6NCF7</accession>
<dbReference type="EMBL" id="JACNJZ010000079">
    <property type="protein sequence ID" value="MBC8317279.1"/>
    <property type="molecule type" value="Genomic_DNA"/>
</dbReference>
<evidence type="ECO:0000256" key="3">
    <source>
        <dbReference type="ARBA" id="ARBA00022553"/>
    </source>
</evidence>
<dbReference type="Pfam" id="PF00512">
    <property type="entry name" value="HisKA"/>
    <property type="match status" value="1"/>
</dbReference>
<keyword evidence="7" id="KW-0067">ATP-binding</keyword>
<dbReference type="PANTHER" id="PTHR43065">
    <property type="entry name" value="SENSOR HISTIDINE KINASE"/>
    <property type="match status" value="1"/>
</dbReference>
<evidence type="ECO:0000256" key="7">
    <source>
        <dbReference type="ARBA" id="ARBA00022840"/>
    </source>
</evidence>
<keyword evidence="6" id="KW-0418">Kinase</keyword>
<dbReference type="Gene3D" id="3.30.450.20">
    <property type="entry name" value="PAS domain"/>
    <property type="match status" value="1"/>
</dbReference>
<dbReference type="SUPFAM" id="SSF55785">
    <property type="entry name" value="PYP-like sensor domain (PAS domain)"/>
    <property type="match status" value="1"/>
</dbReference>
<evidence type="ECO:0000256" key="4">
    <source>
        <dbReference type="ARBA" id="ARBA00022679"/>
    </source>
</evidence>
<dbReference type="Gene3D" id="3.30.565.10">
    <property type="entry name" value="Histidine kinase-like ATPase, C-terminal domain"/>
    <property type="match status" value="1"/>
</dbReference>
<dbReference type="GO" id="GO:0000155">
    <property type="term" value="F:phosphorelay sensor kinase activity"/>
    <property type="evidence" value="ECO:0007669"/>
    <property type="project" value="InterPro"/>
</dbReference>
<protein>
    <recommendedName>
        <fullName evidence="2">histidine kinase</fullName>
        <ecNumber evidence="2">2.7.13.3</ecNumber>
    </recommendedName>
</protein>
<sequence length="379" mass="42159">MKKKKDIDCLFKDEKSHECCNSHDASSWEQLFNASQDPILVVRPDGIIVEANDATLQAARKTRNEVIGQGICKIVHGGRWPHIKCPLEEFLMTCTPKVEETRLPGLFGEYSFAISPVKGMDGKVDRIMLIARELTRDEIRKVDSIRTAKLAAIGELAAGVAHEVNNPVTGIINFAQVLLDKYTFDAAGIDIVQKIIKEGNRIASITHNLISFSRADSGARKPVNPVEIVKESLALVQHQLQKDGIMVVTDFPEKDFFIVADFRQLQQVLLNLISNSRYALNARYPGFDSKKNIEISCFEKQVDGHRVCHITVKDYGTGLPQSILERLFEPFFTTKPPGKGTGLGLSISYGIIKDHGGDLRVNSVLEKYTEMLIELPSGI</sequence>
<evidence type="ECO:0000256" key="1">
    <source>
        <dbReference type="ARBA" id="ARBA00000085"/>
    </source>
</evidence>
<feature type="domain" description="PAS" evidence="10">
    <location>
        <begin position="24"/>
        <end position="76"/>
    </location>
</feature>
<evidence type="ECO:0000256" key="8">
    <source>
        <dbReference type="ARBA" id="ARBA00023012"/>
    </source>
</evidence>
<keyword evidence="5" id="KW-0547">Nucleotide-binding</keyword>
<dbReference type="InterPro" id="IPR036890">
    <property type="entry name" value="HATPase_C_sf"/>
</dbReference>
<reference evidence="11 12" key="1">
    <citation type="submission" date="2020-08" db="EMBL/GenBank/DDBJ databases">
        <title>Bridging the membrane lipid divide: bacteria of the FCB group superphylum have the potential to synthesize archaeal ether lipids.</title>
        <authorList>
            <person name="Villanueva L."/>
            <person name="Von Meijenfeldt F.A.B."/>
            <person name="Westbye A.B."/>
            <person name="Yadav S."/>
            <person name="Hopmans E.C."/>
            <person name="Dutilh B.E."/>
            <person name="Sinninghe Damste J.S."/>
        </authorList>
    </citation>
    <scope>NUCLEOTIDE SEQUENCE [LARGE SCALE GENOMIC DNA]</scope>
    <source>
        <strain evidence="11">NIOZ-UU47</strain>
    </source>
</reference>
<evidence type="ECO:0000256" key="2">
    <source>
        <dbReference type="ARBA" id="ARBA00012438"/>
    </source>
</evidence>
<dbReference type="AlphaFoldDB" id="A0A8J6NCF7"/>
<evidence type="ECO:0000256" key="6">
    <source>
        <dbReference type="ARBA" id="ARBA00022777"/>
    </source>
</evidence>
<dbReference type="InterPro" id="IPR036097">
    <property type="entry name" value="HisK_dim/P_sf"/>
</dbReference>
<dbReference type="InterPro" id="IPR003661">
    <property type="entry name" value="HisK_dim/P_dom"/>
</dbReference>
<keyword evidence="8" id="KW-0902">Two-component regulatory system</keyword>
<comment type="caution">
    <text evidence="11">The sequence shown here is derived from an EMBL/GenBank/DDBJ whole genome shotgun (WGS) entry which is preliminary data.</text>
</comment>
<evidence type="ECO:0000259" key="9">
    <source>
        <dbReference type="PROSITE" id="PS50109"/>
    </source>
</evidence>
<dbReference type="InterPro" id="IPR035965">
    <property type="entry name" value="PAS-like_dom_sf"/>
</dbReference>
<dbReference type="CDD" id="cd00130">
    <property type="entry name" value="PAS"/>
    <property type="match status" value="1"/>
</dbReference>
<keyword evidence="3" id="KW-0597">Phosphoprotein</keyword>
<dbReference type="PANTHER" id="PTHR43065:SF10">
    <property type="entry name" value="PEROXIDE STRESS-ACTIVATED HISTIDINE KINASE MAK3"/>
    <property type="match status" value="1"/>
</dbReference>
<gene>
    <name evidence="11" type="ORF">H8E41_05195</name>
</gene>